<keyword evidence="3" id="KW-1185">Reference proteome</keyword>
<dbReference type="GeneID" id="30995444"/>
<dbReference type="Proteomes" id="UP000095085">
    <property type="component" value="Unassembled WGS sequence"/>
</dbReference>
<evidence type="ECO:0000313" key="2">
    <source>
        <dbReference type="EMBL" id="ODV68958.1"/>
    </source>
</evidence>
<evidence type="ECO:0000313" key="3">
    <source>
        <dbReference type="Proteomes" id="UP000095085"/>
    </source>
</evidence>
<reference evidence="3" key="1">
    <citation type="submission" date="2016-05" db="EMBL/GenBank/DDBJ databases">
        <title>Comparative genomics of biotechnologically important yeasts.</title>
        <authorList>
            <consortium name="DOE Joint Genome Institute"/>
            <person name="Riley R."/>
            <person name="Haridas S."/>
            <person name="Wolfe K.H."/>
            <person name="Lopes M.R."/>
            <person name="Hittinger C.T."/>
            <person name="Goker M."/>
            <person name="Salamov A."/>
            <person name="Wisecaver J."/>
            <person name="Long T.M."/>
            <person name="Aerts A.L."/>
            <person name="Barry K."/>
            <person name="Choi C."/>
            <person name="Clum A."/>
            <person name="Coughlan A.Y."/>
            <person name="Deshpande S."/>
            <person name="Douglass A.P."/>
            <person name="Hanson S.J."/>
            <person name="Klenk H.-P."/>
            <person name="Labutti K."/>
            <person name="Lapidus A."/>
            <person name="Lindquist E."/>
            <person name="Lipzen A."/>
            <person name="Meier-Kolthoff J.P."/>
            <person name="Ohm R.A."/>
            <person name="Otillar R.P."/>
            <person name="Pangilinan J."/>
            <person name="Peng Y."/>
            <person name="Rokas A."/>
            <person name="Rosa C.A."/>
            <person name="Scheuner C."/>
            <person name="Sibirny A.A."/>
            <person name="Slot J.C."/>
            <person name="Stielow J.B."/>
            <person name="Sun H."/>
            <person name="Kurtzman C.P."/>
            <person name="Blackwell M."/>
            <person name="Grigoriev I.V."/>
            <person name="Jeffries T.W."/>
        </authorList>
    </citation>
    <scope>NUCLEOTIDE SEQUENCE [LARGE SCALE GENOMIC DNA]</scope>
    <source>
        <strain evidence="3">NRRL Y-1933</strain>
    </source>
</reference>
<feature type="region of interest" description="Disordered" evidence="1">
    <location>
        <begin position="1"/>
        <end position="38"/>
    </location>
</feature>
<sequence length="300" mass="36093">MDLLQRQKQLEDQRKDLQDQIKEFEHQKSMEPEPLDNSQEDLDRIQLEQTKFKNKVFSQLEANQFRYDLGYKNLSKEISSLKARIEDHDYDLIKFSETIQLQSQAILDKRSGYSFEEMKFLKDLELLLDSLDQCQRSNEYNYQSHLTQAKLHEYNFFFQEFRHNLKSNTFDLDEVYSLTNLRRIEIVFEKLKNIVDKKIIRKSSKLKNLDNDLKRFKLKWEKGQYSLKGSSLRKSNKFAFKNLLHTFQSRSNTLHELLSVYQLLIDLNELVRELGNIRTILEFDVDIDVLDQYEDYMISI</sequence>
<dbReference type="EMBL" id="KV454539">
    <property type="protein sequence ID" value="ODV68958.1"/>
    <property type="molecule type" value="Genomic_DNA"/>
</dbReference>
<evidence type="ECO:0000256" key="1">
    <source>
        <dbReference type="SAM" id="MobiDB-lite"/>
    </source>
</evidence>
<name>A0A1E4RNW0_9ASCO</name>
<dbReference type="AlphaFoldDB" id="A0A1E4RNW0"/>
<protein>
    <submittedName>
        <fullName evidence="2">Uncharacterized protein</fullName>
    </submittedName>
</protein>
<feature type="compositionally biased region" description="Basic and acidic residues" evidence="1">
    <location>
        <begin position="8"/>
        <end position="31"/>
    </location>
</feature>
<organism evidence="2 3">
    <name type="scientific">Hyphopichia burtonii NRRL Y-1933</name>
    <dbReference type="NCBI Taxonomy" id="984485"/>
    <lineage>
        <taxon>Eukaryota</taxon>
        <taxon>Fungi</taxon>
        <taxon>Dikarya</taxon>
        <taxon>Ascomycota</taxon>
        <taxon>Saccharomycotina</taxon>
        <taxon>Pichiomycetes</taxon>
        <taxon>Debaryomycetaceae</taxon>
        <taxon>Hyphopichia</taxon>
    </lineage>
</organism>
<dbReference type="RefSeq" id="XP_020078025.1">
    <property type="nucleotide sequence ID" value="XM_020220894.1"/>
</dbReference>
<gene>
    <name evidence="2" type="ORF">HYPBUDRAFT_152211</name>
</gene>
<proteinExistence type="predicted"/>
<accession>A0A1E4RNW0</accession>